<dbReference type="KEGG" id="nasi:112402984"/>
<dbReference type="GO" id="GO:0006825">
    <property type="term" value="P:copper ion transport"/>
    <property type="evidence" value="ECO:0007669"/>
    <property type="project" value="UniProtKB-KW"/>
</dbReference>
<keyword evidence="6" id="KW-0143">Chaperone</keyword>
<dbReference type="CDD" id="cd00371">
    <property type="entry name" value="HMA"/>
    <property type="match status" value="1"/>
</dbReference>
<gene>
    <name evidence="13" type="primary">ATOX1</name>
</gene>
<proteinExistence type="inferred from homology"/>
<dbReference type="FunCoup" id="A0A341BTE8">
    <property type="interactions" value="1460"/>
</dbReference>
<evidence type="ECO:0000256" key="9">
    <source>
        <dbReference type="ARBA" id="ARBA00040962"/>
    </source>
</evidence>
<comment type="function">
    <text evidence="7">Binds and deliver cytosolic copper to the copper ATPase proteins. May be important in cellular antioxidant defense.</text>
</comment>
<organism evidence="12 13">
    <name type="scientific">Neophocaena asiaeorientalis asiaeorientalis</name>
    <name type="common">Yangtze finless porpoise</name>
    <name type="synonym">Neophocaena phocaenoides subsp. asiaeorientalis</name>
    <dbReference type="NCBI Taxonomy" id="1706337"/>
    <lineage>
        <taxon>Eukaryota</taxon>
        <taxon>Metazoa</taxon>
        <taxon>Chordata</taxon>
        <taxon>Craniata</taxon>
        <taxon>Vertebrata</taxon>
        <taxon>Euteleostomi</taxon>
        <taxon>Mammalia</taxon>
        <taxon>Eutheria</taxon>
        <taxon>Laurasiatheria</taxon>
        <taxon>Artiodactyla</taxon>
        <taxon>Whippomorpha</taxon>
        <taxon>Cetacea</taxon>
        <taxon>Odontoceti</taxon>
        <taxon>Phocoenidae</taxon>
        <taxon>Neophocaena</taxon>
    </lineage>
</organism>
<keyword evidence="12" id="KW-1185">Reference proteome</keyword>
<dbReference type="AlphaFoldDB" id="A0A341BTE8"/>
<reference evidence="13" key="1">
    <citation type="submission" date="2025-08" db="UniProtKB">
        <authorList>
            <consortium name="RefSeq"/>
        </authorList>
    </citation>
    <scope>IDENTIFICATION</scope>
    <source>
        <tissue evidence="13">Meat</tissue>
    </source>
</reference>
<dbReference type="GO" id="GO:0046872">
    <property type="term" value="F:metal ion binding"/>
    <property type="evidence" value="ECO:0007669"/>
    <property type="project" value="UniProtKB-KW"/>
</dbReference>
<evidence type="ECO:0000256" key="6">
    <source>
        <dbReference type="ARBA" id="ARBA00023186"/>
    </source>
</evidence>
<protein>
    <recommendedName>
        <fullName evidence="9">Copper transport protein ATOX1</fullName>
    </recommendedName>
    <alternativeName>
        <fullName evidence="10">Metal transport protein ATX1</fullName>
    </alternativeName>
</protein>
<keyword evidence="4" id="KW-0186">Copper</keyword>
<accession>A0A341BTE8</accession>
<evidence type="ECO:0000256" key="3">
    <source>
        <dbReference type="ARBA" id="ARBA00022796"/>
    </source>
</evidence>
<dbReference type="InterPro" id="IPR006121">
    <property type="entry name" value="HMA_dom"/>
</dbReference>
<name>A0A341BTE8_NEOAA</name>
<keyword evidence="3" id="KW-0187">Copper transport</keyword>
<dbReference type="Gene3D" id="3.30.70.100">
    <property type="match status" value="2"/>
</dbReference>
<evidence type="ECO:0000256" key="10">
    <source>
        <dbReference type="ARBA" id="ARBA00043201"/>
    </source>
</evidence>
<dbReference type="InParanoid" id="A0A341BTE8"/>
<keyword evidence="2" id="KW-0479">Metal-binding</keyword>
<evidence type="ECO:0000256" key="1">
    <source>
        <dbReference type="ARBA" id="ARBA00022448"/>
    </source>
</evidence>
<dbReference type="RefSeq" id="XP_024606001.1">
    <property type="nucleotide sequence ID" value="XM_024750233.1"/>
</dbReference>
<dbReference type="PANTHER" id="PTHR46365:SF1">
    <property type="entry name" value="COPPER TRANSPORT PROTEIN ATOX1"/>
    <property type="match status" value="1"/>
</dbReference>
<evidence type="ECO:0000256" key="2">
    <source>
        <dbReference type="ARBA" id="ARBA00022723"/>
    </source>
</evidence>
<comment type="similarity">
    <text evidence="8">Belongs to the ATX1 family.</text>
</comment>
<dbReference type="GeneID" id="112402984"/>
<dbReference type="InterPro" id="IPR036163">
    <property type="entry name" value="HMA_dom_sf"/>
</dbReference>
<keyword evidence="1" id="KW-0813">Transport</keyword>
<evidence type="ECO:0000256" key="8">
    <source>
        <dbReference type="ARBA" id="ARBA00038171"/>
    </source>
</evidence>
<dbReference type="CTD" id="475"/>
<dbReference type="PANTHER" id="PTHR46365">
    <property type="entry name" value="COPPER TRANSPORT PROTEIN ATOX1"/>
    <property type="match status" value="1"/>
</dbReference>
<evidence type="ECO:0000256" key="5">
    <source>
        <dbReference type="ARBA" id="ARBA00023065"/>
    </source>
</evidence>
<evidence type="ECO:0000256" key="7">
    <source>
        <dbReference type="ARBA" id="ARBA00037651"/>
    </source>
</evidence>
<dbReference type="InterPro" id="IPR051881">
    <property type="entry name" value="Copper_transport_ATOX1-like"/>
</dbReference>
<dbReference type="STRING" id="1706337.A0A341BTE8"/>
<dbReference type="GO" id="GO:0005829">
    <property type="term" value="C:cytosol"/>
    <property type="evidence" value="ECO:0007669"/>
    <property type="project" value="TreeGrafter"/>
</dbReference>
<dbReference type="Proteomes" id="UP000252040">
    <property type="component" value="Unplaced"/>
</dbReference>
<evidence type="ECO:0000313" key="12">
    <source>
        <dbReference type="Proteomes" id="UP000252040"/>
    </source>
</evidence>
<evidence type="ECO:0000256" key="4">
    <source>
        <dbReference type="ARBA" id="ARBA00023008"/>
    </source>
</evidence>
<dbReference type="SUPFAM" id="SSF55008">
    <property type="entry name" value="HMA, heavy metal-associated domain"/>
    <property type="match status" value="1"/>
</dbReference>
<evidence type="ECO:0000313" key="13">
    <source>
        <dbReference type="RefSeq" id="XP_024606001.1"/>
    </source>
</evidence>
<keyword evidence="5" id="KW-0406">Ion transport</keyword>
<sequence>MPKHEFSVDMTCEGCSNAVTRVLNKLGAGETMQRPSSFISVANMPSGLRKTRKLRRHLSHGHGCIINHWKHPGGHGVQFDIDLPNKKVCVDSEHSVDTLLETLGKTGKAVSYLGPK</sequence>
<comment type="subunit">
    <text evidence="11">Homodimer. Interacts with ATP7B. Interacts with ATP7A. Interacts (via dimer form) with SLC31A1 (via C-terminal domain); this interaction improves ATOX1 stability and controls intracellular Cu(I) levels.</text>
</comment>
<evidence type="ECO:0000256" key="11">
    <source>
        <dbReference type="ARBA" id="ARBA00046351"/>
    </source>
</evidence>
<dbReference type="GO" id="GO:0016531">
    <property type="term" value="F:copper chaperone activity"/>
    <property type="evidence" value="ECO:0007669"/>
    <property type="project" value="TreeGrafter"/>
</dbReference>